<reference evidence="1 2" key="1">
    <citation type="submission" date="2015-09" db="EMBL/GenBank/DDBJ databases">
        <title>Genome announcement of multiple Pseudomonas syringae strains.</title>
        <authorList>
            <person name="Thakur S."/>
            <person name="Wang P.W."/>
            <person name="Gong Y."/>
            <person name="Weir B.S."/>
            <person name="Guttman D.S."/>
        </authorList>
    </citation>
    <scope>NUCLEOTIDE SEQUENCE [LARGE SCALE GENOMIC DNA]</scope>
    <source>
        <strain evidence="1 2">ICMP3882</strain>
    </source>
</reference>
<name>A0A0P9YYA5_PSESI</name>
<comment type="caution">
    <text evidence="1">The sequence shown here is derived from an EMBL/GenBank/DDBJ whole genome shotgun (WGS) entry which is preliminary data.</text>
</comment>
<evidence type="ECO:0000313" key="1">
    <source>
        <dbReference type="EMBL" id="KPY44353.1"/>
    </source>
</evidence>
<dbReference type="PATRIC" id="fig|55398.3.peg.684"/>
<accession>A0A0P9YYA5</accession>
<dbReference type="RefSeq" id="WP_155500405.1">
    <property type="nucleotide sequence ID" value="NZ_LJRF01000165.1"/>
</dbReference>
<evidence type="ECO:0000313" key="2">
    <source>
        <dbReference type="Proteomes" id="UP000050554"/>
    </source>
</evidence>
<dbReference type="EMBL" id="LJRF01000165">
    <property type="protein sequence ID" value="KPY44353.1"/>
    <property type="molecule type" value="Genomic_DNA"/>
</dbReference>
<proteinExistence type="predicted"/>
<dbReference type="Proteomes" id="UP000050554">
    <property type="component" value="Unassembled WGS sequence"/>
</dbReference>
<organism evidence="1 2">
    <name type="scientific">Pseudomonas syringae pv. ribicola</name>
    <dbReference type="NCBI Taxonomy" id="55398"/>
    <lineage>
        <taxon>Bacteria</taxon>
        <taxon>Pseudomonadati</taxon>
        <taxon>Pseudomonadota</taxon>
        <taxon>Gammaproteobacteria</taxon>
        <taxon>Pseudomonadales</taxon>
        <taxon>Pseudomonadaceae</taxon>
        <taxon>Pseudomonas</taxon>
    </lineage>
</organism>
<gene>
    <name evidence="1" type="ORF">ALO47_00555</name>
</gene>
<sequence length="51" mass="5896">MHKADELGFVALDLNEQALIQHLRRTSLEGREEVYAANARLRHLKPRVLES</sequence>
<protein>
    <submittedName>
        <fullName evidence="1">Uncharacterized protein</fullName>
    </submittedName>
</protein>
<dbReference type="AlphaFoldDB" id="A0A0P9YYA5"/>